<dbReference type="AlphaFoldDB" id="A0A813LZT7"/>
<evidence type="ECO:0000313" key="2">
    <source>
        <dbReference type="Proteomes" id="UP000626109"/>
    </source>
</evidence>
<proteinExistence type="predicted"/>
<gene>
    <name evidence="1" type="ORF">PGLA2088_LOCUS48560</name>
</gene>
<protein>
    <submittedName>
        <fullName evidence="1">Uncharacterized protein</fullName>
    </submittedName>
</protein>
<dbReference type="EMBL" id="CAJNNW010036713">
    <property type="protein sequence ID" value="CAE8736977.1"/>
    <property type="molecule type" value="Genomic_DNA"/>
</dbReference>
<organism evidence="1 2">
    <name type="scientific">Polarella glacialis</name>
    <name type="common">Dinoflagellate</name>
    <dbReference type="NCBI Taxonomy" id="89957"/>
    <lineage>
        <taxon>Eukaryota</taxon>
        <taxon>Sar</taxon>
        <taxon>Alveolata</taxon>
        <taxon>Dinophyceae</taxon>
        <taxon>Suessiales</taxon>
        <taxon>Suessiaceae</taxon>
        <taxon>Polarella</taxon>
    </lineage>
</organism>
<sequence>MLPIDIGNWRSTGTELGRTSICQVSDKEDRRTTSLETTGVKQLLVLSKTAAGIDERRHVRPELQNEIEMHDRDVLSCFYAGWPIHASHVGWQVVLLLVDTVKMADTGWRALILMDCQGSRFFWQERHKDYGHLVPLVIRQMATSFTFDVNVSLGIALLEKMNVLCNPCWLHDVRVEAWHGW</sequence>
<dbReference type="Proteomes" id="UP000626109">
    <property type="component" value="Unassembled WGS sequence"/>
</dbReference>
<reference evidence="1" key="1">
    <citation type="submission" date="2021-02" db="EMBL/GenBank/DDBJ databases">
        <authorList>
            <person name="Dougan E. K."/>
            <person name="Rhodes N."/>
            <person name="Thang M."/>
            <person name="Chan C."/>
        </authorList>
    </citation>
    <scope>NUCLEOTIDE SEQUENCE</scope>
</reference>
<comment type="caution">
    <text evidence="1">The sequence shown here is derived from an EMBL/GenBank/DDBJ whole genome shotgun (WGS) entry which is preliminary data.</text>
</comment>
<name>A0A813LZT7_POLGL</name>
<evidence type="ECO:0000313" key="1">
    <source>
        <dbReference type="EMBL" id="CAE8736977.1"/>
    </source>
</evidence>
<accession>A0A813LZT7</accession>